<keyword evidence="3" id="KW-1185">Reference proteome</keyword>
<sequence length="106" mass="11152">MIDWQTAGGRMRRNGNTSRVSCTTRGVGRPSRCAFVVGSADPGECAVAPGIPSAVVEAVNSLFAYRETNFNAALCVADWLESVPVGAEVASPVQTVGKSPRCTNHR</sequence>
<proteinExistence type="predicted"/>
<dbReference type="RefSeq" id="WP_230674608.1">
    <property type="nucleotide sequence ID" value="NZ_CP021075.1"/>
</dbReference>
<dbReference type="EMBL" id="CP099583">
    <property type="protein sequence ID" value="USS43014.1"/>
    <property type="molecule type" value="Genomic_DNA"/>
</dbReference>
<evidence type="ECO:0000313" key="3">
    <source>
        <dbReference type="Proteomes" id="UP001056386"/>
    </source>
</evidence>
<reference evidence="2" key="1">
    <citation type="submission" date="2022-06" db="EMBL/GenBank/DDBJ databases">
        <title>Draft genome sequence of Burkholderia glumae strain GR20004 isolated from rice panicle showing bacterial panicle blight.</title>
        <authorList>
            <person name="Choi S.Y."/>
            <person name="Lee Y.H."/>
        </authorList>
    </citation>
    <scope>NUCLEOTIDE SEQUENCE</scope>
    <source>
        <strain evidence="2">GR20004</strain>
    </source>
</reference>
<dbReference type="GeneID" id="93068675"/>
<dbReference type="Proteomes" id="UP001056386">
    <property type="component" value="Chromosome 2"/>
</dbReference>
<organism evidence="2 3">
    <name type="scientific">Burkholderia glumae</name>
    <name type="common">Pseudomonas glumae</name>
    <dbReference type="NCBI Taxonomy" id="337"/>
    <lineage>
        <taxon>Bacteria</taxon>
        <taxon>Pseudomonadati</taxon>
        <taxon>Pseudomonadota</taxon>
        <taxon>Betaproteobacteria</taxon>
        <taxon>Burkholderiales</taxon>
        <taxon>Burkholderiaceae</taxon>
        <taxon>Burkholderia</taxon>
    </lineage>
</organism>
<protein>
    <submittedName>
        <fullName evidence="2">Uncharacterized protein</fullName>
    </submittedName>
</protein>
<feature type="region of interest" description="Disordered" evidence="1">
    <location>
        <begin position="1"/>
        <end position="23"/>
    </location>
</feature>
<accession>A0ABY5B9A5</accession>
<feature type="compositionally biased region" description="Polar residues" evidence="1">
    <location>
        <begin position="14"/>
        <end position="23"/>
    </location>
</feature>
<evidence type="ECO:0000313" key="2">
    <source>
        <dbReference type="EMBL" id="USS43014.1"/>
    </source>
</evidence>
<evidence type="ECO:0000256" key="1">
    <source>
        <dbReference type="SAM" id="MobiDB-lite"/>
    </source>
</evidence>
<name>A0ABY5B9A5_BURGL</name>
<gene>
    <name evidence="2" type="ORF">NFI99_00520</name>
</gene>